<evidence type="ECO:0000259" key="2">
    <source>
        <dbReference type="Pfam" id="PF11181"/>
    </source>
</evidence>
<feature type="domain" description="General stress protein 17M-like" evidence="2">
    <location>
        <begin position="85"/>
        <end position="151"/>
    </location>
</feature>
<keyword evidence="1" id="KW-0812">Transmembrane</keyword>
<sequence length="253" mass="27463">MGKKMVGHKNPDRSDLHFFAQFRSTASKVVESAMLLSALSRYSMSLGSRTISQINDFAMLWRKPITELYHLTNRIQAMSTNNSAVAIFHSHPKAEEAVRELQKSGFDMTKLSIVGKDYHTDEHVVGYYNAGDRMMYWGKAGAIWGGFWSLLFGSAFFAIPGLGPILVAGPLVAWIVGALEGAAVVGGVSALGAALMSIGIPNNRVLQYETELKNDRLLLVVHGTADEIETAKSVLSSHGVEVNVHDALETVGV</sequence>
<accession>A0A5C6AH59</accession>
<name>A0A5C6AH59_9BACT</name>
<dbReference type="InterPro" id="IPR052948">
    <property type="entry name" value="Low_temp-induced_all0457"/>
</dbReference>
<dbReference type="Pfam" id="PF11181">
    <property type="entry name" value="YflT"/>
    <property type="match status" value="1"/>
</dbReference>
<dbReference type="AlphaFoldDB" id="A0A5C6AH59"/>
<evidence type="ECO:0000313" key="4">
    <source>
        <dbReference type="Proteomes" id="UP000316213"/>
    </source>
</evidence>
<reference evidence="3 4" key="1">
    <citation type="submission" date="2019-02" db="EMBL/GenBank/DDBJ databases">
        <title>Deep-cultivation of Planctomycetes and their phenomic and genomic characterization uncovers novel biology.</title>
        <authorList>
            <person name="Wiegand S."/>
            <person name="Jogler M."/>
            <person name="Boedeker C."/>
            <person name="Pinto D."/>
            <person name="Vollmers J."/>
            <person name="Rivas-Marin E."/>
            <person name="Kohn T."/>
            <person name="Peeters S.H."/>
            <person name="Heuer A."/>
            <person name="Rast P."/>
            <person name="Oberbeckmann S."/>
            <person name="Bunk B."/>
            <person name="Jeske O."/>
            <person name="Meyerdierks A."/>
            <person name="Storesund J.E."/>
            <person name="Kallscheuer N."/>
            <person name="Luecker S."/>
            <person name="Lage O.M."/>
            <person name="Pohl T."/>
            <person name="Merkel B.J."/>
            <person name="Hornburger P."/>
            <person name="Mueller R.-W."/>
            <person name="Bruemmer F."/>
            <person name="Labrenz M."/>
            <person name="Spormann A.M."/>
            <person name="Op Den Camp H."/>
            <person name="Overmann J."/>
            <person name="Amann R."/>
            <person name="Jetten M.S.M."/>
            <person name="Mascher T."/>
            <person name="Medema M.H."/>
            <person name="Devos D.P."/>
            <person name="Kaster A.-K."/>
            <person name="Ovreas L."/>
            <person name="Rohde M."/>
            <person name="Galperin M.Y."/>
            <person name="Jogler C."/>
        </authorList>
    </citation>
    <scope>NUCLEOTIDE SEQUENCE [LARGE SCALE GENOMIC DNA]</scope>
    <source>
        <strain evidence="3 4">Pla100</strain>
    </source>
</reference>
<protein>
    <recommendedName>
        <fullName evidence="2">General stress protein 17M-like domain-containing protein</fullName>
    </recommendedName>
</protein>
<keyword evidence="1" id="KW-1133">Transmembrane helix</keyword>
<evidence type="ECO:0000313" key="3">
    <source>
        <dbReference type="EMBL" id="TWT98777.1"/>
    </source>
</evidence>
<comment type="caution">
    <text evidence="3">The sequence shown here is derived from an EMBL/GenBank/DDBJ whole genome shotgun (WGS) entry which is preliminary data.</text>
</comment>
<evidence type="ECO:0000256" key="1">
    <source>
        <dbReference type="SAM" id="Phobius"/>
    </source>
</evidence>
<keyword evidence="1" id="KW-0472">Membrane</keyword>
<organism evidence="3 4">
    <name type="scientific">Neorhodopirellula pilleata</name>
    <dbReference type="NCBI Taxonomy" id="2714738"/>
    <lineage>
        <taxon>Bacteria</taxon>
        <taxon>Pseudomonadati</taxon>
        <taxon>Planctomycetota</taxon>
        <taxon>Planctomycetia</taxon>
        <taxon>Pirellulales</taxon>
        <taxon>Pirellulaceae</taxon>
        <taxon>Neorhodopirellula</taxon>
    </lineage>
</organism>
<dbReference type="PANTHER" id="PTHR36109:SF2">
    <property type="entry name" value="MEMBRANE PROTEIN"/>
    <property type="match status" value="1"/>
</dbReference>
<dbReference type="InterPro" id="IPR025889">
    <property type="entry name" value="GSP17M-like_dom"/>
</dbReference>
<proteinExistence type="predicted"/>
<feature type="transmembrane region" description="Helical" evidence="1">
    <location>
        <begin position="141"/>
        <end position="159"/>
    </location>
</feature>
<keyword evidence="4" id="KW-1185">Reference proteome</keyword>
<dbReference type="Proteomes" id="UP000316213">
    <property type="component" value="Unassembled WGS sequence"/>
</dbReference>
<gene>
    <name evidence="3" type="ORF">Pla100_19430</name>
</gene>
<dbReference type="PANTHER" id="PTHR36109">
    <property type="entry name" value="MEMBRANE PROTEIN-RELATED"/>
    <property type="match status" value="1"/>
</dbReference>
<feature type="transmembrane region" description="Helical" evidence="1">
    <location>
        <begin position="171"/>
        <end position="195"/>
    </location>
</feature>
<dbReference type="EMBL" id="SJPM01000003">
    <property type="protein sequence ID" value="TWT98777.1"/>
    <property type="molecule type" value="Genomic_DNA"/>
</dbReference>